<dbReference type="STRING" id="1423783.FC50_GL002378"/>
<keyword evidence="2" id="KW-1185">Reference proteome</keyword>
<dbReference type="EMBL" id="AZFJ01000003">
    <property type="protein sequence ID" value="KRL88618.1"/>
    <property type="molecule type" value="Genomic_DNA"/>
</dbReference>
<dbReference type="Proteomes" id="UP000051922">
    <property type="component" value="Unassembled WGS sequence"/>
</dbReference>
<dbReference type="PATRIC" id="fig|1423783.4.peg.2450"/>
<organism evidence="1 2">
    <name type="scientific">Lacticaseibacillus pantheris DSM 15945 = JCM 12539 = NBRC 106106</name>
    <dbReference type="NCBI Taxonomy" id="1423783"/>
    <lineage>
        <taxon>Bacteria</taxon>
        <taxon>Bacillati</taxon>
        <taxon>Bacillota</taxon>
        <taxon>Bacilli</taxon>
        <taxon>Lactobacillales</taxon>
        <taxon>Lactobacillaceae</taxon>
        <taxon>Lacticaseibacillus</taxon>
    </lineage>
</organism>
<evidence type="ECO:0000313" key="1">
    <source>
        <dbReference type="EMBL" id="KRL88618.1"/>
    </source>
</evidence>
<comment type="caution">
    <text evidence="1">The sequence shown here is derived from an EMBL/GenBank/DDBJ whole genome shotgun (WGS) entry which is preliminary data.</text>
</comment>
<dbReference type="RefSeq" id="WP_054651490.1">
    <property type="nucleotide sequence ID" value="NZ_BBAI01000046.1"/>
</dbReference>
<name>A0A0R1UBR6_9LACO</name>
<dbReference type="OrthoDB" id="6010489at2"/>
<gene>
    <name evidence="1" type="ORF">FC50_GL002378</name>
</gene>
<dbReference type="NCBIfam" id="TIGR01558">
    <property type="entry name" value="sm_term_P27"/>
    <property type="match status" value="1"/>
</dbReference>
<protein>
    <submittedName>
        <fullName evidence="1">Terminase small subunit</fullName>
    </submittedName>
</protein>
<accession>A0A0R1UBR6</accession>
<dbReference type="AlphaFoldDB" id="A0A0R1UBR6"/>
<evidence type="ECO:0000313" key="2">
    <source>
        <dbReference type="Proteomes" id="UP000051922"/>
    </source>
</evidence>
<dbReference type="Pfam" id="PF05119">
    <property type="entry name" value="Terminase_4"/>
    <property type="match status" value="1"/>
</dbReference>
<reference evidence="1 2" key="1">
    <citation type="journal article" date="2015" name="Genome Announc.">
        <title>Expanding the biotechnology potential of lactobacilli through comparative genomics of 213 strains and associated genera.</title>
        <authorList>
            <person name="Sun Z."/>
            <person name="Harris H.M."/>
            <person name="McCann A."/>
            <person name="Guo C."/>
            <person name="Argimon S."/>
            <person name="Zhang W."/>
            <person name="Yang X."/>
            <person name="Jeffery I.B."/>
            <person name="Cooney J.C."/>
            <person name="Kagawa T.F."/>
            <person name="Liu W."/>
            <person name="Song Y."/>
            <person name="Salvetti E."/>
            <person name="Wrobel A."/>
            <person name="Rasinkangas P."/>
            <person name="Parkhill J."/>
            <person name="Rea M.C."/>
            <person name="O'Sullivan O."/>
            <person name="Ritari J."/>
            <person name="Douillard F.P."/>
            <person name="Paul Ross R."/>
            <person name="Yang R."/>
            <person name="Briner A.E."/>
            <person name="Felis G.E."/>
            <person name="de Vos W.M."/>
            <person name="Barrangou R."/>
            <person name="Klaenhammer T.R."/>
            <person name="Caufield P.W."/>
            <person name="Cui Y."/>
            <person name="Zhang H."/>
            <person name="O'Toole P.W."/>
        </authorList>
    </citation>
    <scope>NUCLEOTIDE SEQUENCE [LARGE SCALE GENOMIC DNA]</scope>
    <source>
        <strain evidence="1 2">DSM 15945</strain>
    </source>
</reference>
<sequence length="137" mass="15417">MPADTTDDLAEIQVTPPKHLDQAASHLWTNLIPEIRKMGYLKKVDQANLELYCKYYSMYLASEELIRKQGLWLYNKDHEAVKRSPGATQLDACVKGLRELGHELGLSFDAGMRTLSVGEPKQEKKTPLQGVKFGAEV</sequence>
<proteinExistence type="predicted"/>
<dbReference type="InterPro" id="IPR006448">
    <property type="entry name" value="Phage_term_ssu_P27"/>
</dbReference>